<dbReference type="PATRIC" id="fig|1379910.4.peg.14"/>
<dbReference type="EMBL" id="CP010777">
    <property type="protein sequence ID" value="AKQ44393.1"/>
    <property type="molecule type" value="Genomic_DNA"/>
</dbReference>
<feature type="transmembrane region" description="Helical" evidence="1">
    <location>
        <begin position="46"/>
        <end position="65"/>
    </location>
</feature>
<keyword evidence="3" id="KW-1185">Reference proteome</keyword>
<dbReference type="KEGG" id="ruf:TH63_00065"/>
<name>A0A0H4VGI2_9BACT</name>
<organism evidence="2 3">
    <name type="scientific">Rufibacter radiotolerans</name>
    <dbReference type="NCBI Taxonomy" id="1379910"/>
    <lineage>
        <taxon>Bacteria</taxon>
        <taxon>Pseudomonadati</taxon>
        <taxon>Bacteroidota</taxon>
        <taxon>Cytophagia</taxon>
        <taxon>Cytophagales</taxon>
        <taxon>Hymenobacteraceae</taxon>
        <taxon>Rufibacter</taxon>
    </lineage>
</organism>
<reference evidence="2 3" key="1">
    <citation type="submission" date="2015-01" db="EMBL/GenBank/DDBJ databases">
        <title>Rufibacter sp./DG31D/ whole genome sequencing.</title>
        <authorList>
            <person name="Kim M.K."/>
            <person name="Srinivasan S."/>
            <person name="Lee J.-J."/>
        </authorList>
    </citation>
    <scope>NUCLEOTIDE SEQUENCE [LARGE SCALE GENOMIC DNA]</scope>
    <source>
        <strain evidence="2 3">DG31D</strain>
    </source>
</reference>
<proteinExistence type="predicted"/>
<feature type="transmembrane region" description="Helical" evidence="1">
    <location>
        <begin position="12"/>
        <end position="34"/>
    </location>
</feature>
<dbReference type="Proteomes" id="UP000036458">
    <property type="component" value="Chromosome"/>
</dbReference>
<protein>
    <recommendedName>
        <fullName evidence="4">VanZ-like domain-containing protein</fullName>
    </recommendedName>
</protein>
<evidence type="ECO:0000256" key="1">
    <source>
        <dbReference type="SAM" id="Phobius"/>
    </source>
</evidence>
<keyword evidence="1" id="KW-1133">Transmembrane helix</keyword>
<evidence type="ECO:0000313" key="2">
    <source>
        <dbReference type="EMBL" id="AKQ44393.1"/>
    </source>
</evidence>
<accession>A0A0H4VGI2</accession>
<dbReference type="STRING" id="1379910.TH63_00065"/>
<evidence type="ECO:0000313" key="3">
    <source>
        <dbReference type="Proteomes" id="UP000036458"/>
    </source>
</evidence>
<keyword evidence="1" id="KW-0812">Transmembrane</keyword>
<gene>
    <name evidence="2" type="ORF">TH63_00065</name>
</gene>
<sequence length="130" mass="14009">MLKFLSVRNAYYALALGWAVVILIGTLLPANALPPTPQWDFLTFDSLVHAVLFGTQLFLLLLALLRDPSLSLTPWLVAGAFLAVVLFGGLVEVLQGAMAMGRAPDPVDALSNAIGCVLGLFTWLLLRGRF</sequence>
<feature type="transmembrane region" description="Helical" evidence="1">
    <location>
        <begin position="109"/>
        <end position="126"/>
    </location>
</feature>
<keyword evidence="1" id="KW-0472">Membrane</keyword>
<dbReference type="AlphaFoldDB" id="A0A0H4VGI2"/>
<evidence type="ECO:0008006" key="4">
    <source>
        <dbReference type="Google" id="ProtNLM"/>
    </source>
</evidence>
<feature type="transmembrane region" description="Helical" evidence="1">
    <location>
        <begin position="72"/>
        <end position="97"/>
    </location>
</feature>